<dbReference type="PROSITE" id="PS51186">
    <property type="entry name" value="GNAT"/>
    <property type="match status" value="1"/>
</dbReference>
<keyword evidence="2 4" id="KW-0012">Acyltransferase</keyword>
<dbReference type="Pfam" id="PF00583">
    <property type="entry name" value="Acetyltransf_1"/>
    <property type="match status" value="1"/>
</dbReference>
<dbReference type="InterPro" id="IPR050832">
    <property type="entry name" value="Bact_Acetyltransf"/>
</dbReference>
<organism evidence="4 5">
    <name type="scientific">Sphingomonas colocasiae</name>
    <dbReference type="NCBI Taxonomy" id="1848973"/>
    <lineage>
        <taxon>Bacteria</taxon>
        <taxon>Pseudomonadati</taxon>
        <taxon>Pseudomonadota</taxon>
        <taxon>Alphaproteobacteria</taxon>
        <taxon>Sphingomonadales</taxon>
        <taxon>Sphingomonadaceae</taxon>
        <taxon>Sphingomonas</taxon>
    </lineage>
</organism>
<dbReference type="PANTHER" id="PTHR43877:SF2">
    <property type="entry name" value="AMINOALKYLPHOSPHONATE N-ACETYLTRANSFERASE-RELATED"/>
    <property type="match status" value="1"/>
</dbReference>
<evidence type="ECO:0000313" key="5">
    <source>
        <dbReference type="Proteomes" id="UP000706039"/>
    </source>
</evidence>
<sequence>MILPLTAADLDMSAELRDALLTLNNDHAVELSWLDAAGLSRLVGGALVARRVGLADAMLIAFDQSGDYDSPNFQWFRSRFSHFIYVDRVVTAAAARGRGLARLLYRDLIDSARAAGHVRIVCEVNSDPPNPGSEAFHRGFGFAPVGEALLGNGKTVSYLELRLA</sequence>
<dbReference type="GO" id="GO:0016746">
    <property type="term" value="F:acyltransferase activity"/>
    <property type="evidence" value="ECO:0007669"/>
    <property type="project" value="UniProtKB-KW"/>
</dbReference>
<reference evidence="4 5" key="1">
    <citation type="submission" date="2021-08" db="EMBL/GenBank/DDBJ databases">
        <authorList>
            <person name="Tuo L."/>
        </authorList>
    </citation>
    <scope>NUCLEOTIDE SEQUENCE [LARGE SCALE GENOMIC DNA]</scope>
    <source>
        <strain evidence="4 5">JCM 31229</strain>
    </source>
</reference>
<accession>A0ABS7PXE3</accession>
<gene>
    <name evidence="4" type="ORF">K7G82_22125</name>
</gene>
<dbReference type="SUPFAM" id="SSF55729">
    <property type="entry name" value="Acyl-CoA N-acyltransferases (Nat)"/>
    <property type="match status" value="1"/>
</dbReference>
<keyword evidence="5" id="KW-1185">Reference proteome</keyword>
<protein>
    <submittedName>
        <fullName evidence="4">GNAT family N-acetyltransferase</fullName>
        <ecNumber evidence="4">2.3.1.-</ecNumber>
    </submittedName>
</protein>
<proteinExistence type="predicted"/>
<feature type="domain" description="N-acetyltransferase" evidence="3">
    <location>
        <begin position="1"/>
        <end position="164"/>
    </location>
</feature>
<evidence type="ECO:0000256" key="2">
    <source>
        <dbReference type="ARBA" id="ARBA00023315"/>
    </source>
</evidence>
<dbReference type="EMBL" id="JAINVV010000011">
    <property type="protein sequence ID" value="MBY8825017.1"/>
    <property type="molecule type" value="Genomic_DNA"/>
</dbReference>
<dbReference type="EC" id="2.3.1.-" evidence="4"/>
<evidence type="ECO:0000313" key="4">
    <source>
        <dbReference type="EMBL" id="MBY8825017.1"/>
    </source>
</evidence>
<name>A0ABS7PXE3_9SPHN</name>
<evidence type="ECO:0000259" key="3">
    <source>
        <dbReference type="PROSITE" id="PS51186"/>
    </source>
</evidence>
<dbReference type="Proteomes" id="UP000706039">
    <property type="component" value="Unassembled WGS sequence"/>
</dbReference>
<dbReference type="InterPro" id="IPR016181">
    <property type="entry name" value="Acyl_CoA_acyltransferase"/>
</dbReference>
<evidence type="ECO:0000256" key="1">
    <source>
        <dbReference type="ARBA" id="ARBA00022679"/>
    </source>
</evidence>
<dbReference type="RefSeq" id="WP_222992125.1">
    <property type="nucleotide sequence ID" value="NZ_JAINVV010000011.1"/>
</dbReference>
<dbReference type="InterPro" id="IPR000182">
    <property type="entry name" value="GNAT_dom"/>
</dbReference>
<dbReference type="InterPro" id="IPR016890">
    <property type="entry name" value="UCP028520"/>
</dbReference>
<dbReference type="Gene3D" id="3.40.630.30">
    <property type="match status" value="1"/>
</dbReference>
<dbReference type="PIRSF" id="PIRSF028520">
    <property type="entry name" value="UCP028520"/>
    <property type="match status" value="1"/>
</dbReference>
<dbReference type="PANTHER" id="PTHR43877">
    <property type="entry name" value="AMINOALKYLPHOSPHONATE N-ACETYLTRANSFERASE-RELATED-RELATED"/>
    <property type="match status" value="1"/>
</dbReference>
<keyword evidence="1 4" id="KW-0808">Transferase</keyword>
<comment type="caution">
    <text evidence="4">The sequence shown here is derived from an EMBL/GenBank/DDBJ whole genome shotgun (WGS) entry which is preliminary data.</text>
</comment>